<accession>A0AAD5L6F1</accession>
<comment type="caution">
    <text evidence="2">The sequence shown here is derived from an EMBL/GenBank/DDBJ whole genome shotgun (WGS) entry which is preliminary data.</text>
</comment>
<organism evidence="2 3">
    <name type="scientific">Daphnia sinensis</name>
    <dbReference type="NCBI Taxonomy" id="1820382"/>
    <lineage>
        <taxon>Eukaryota</taxon>
        <taxon>Metazoa</taxon>
        <taxon>Ecdysozoa</taxon>
        <taxon>Arthropoda</taxon>
        <taxon>Crustacea</taxon>
        <taxon>Branchiopoda</taxon>
        <taxon>Diplostraca</taxon>
        <taxon>Cladocera</taxon>
        <taxon>Anomopoda</taxon>
        <taxon>Daphniidae</taxon>
        <taxon>Daphnia</taxon>
        <taxon>Daphnia similis group</taxon>
    </lineage>
</organism>
<evidence type="ECO:0000313" key="2">
    <source>
        <dbReference type="EMBL" id="KAI9557035.1"/>
    </source>
</evidence>
<protein>
    <submittedName>
        <fullName evidence="2">Uncharacterized protein</fullName>
    </submittedName>
</protein>
<name>A0AAD5L6F1_9CRUS</name>
<reference evidence="2 3" key="1">
    <citation type="submission" date="2022-05" db="EMBL/GenBank/DDBJ databases">
        <title>A multi-omics perspective on studying reproductive biology in Daphnia sinensis.</title>
        <authorList>
            <person name="Jia J."/>
        </authorList>
    </citation>
    <scope>NUCLEOTIDE SEQUENCE [LARGE SCALE GENOMIC DNA]</scope>
    <source>
        <strain evidence="2 3">WSL</strain>
    </source>
</reference>
<feature type="region of interest" description="Disordered" evidence="1">
    <location>
        <begin position="1"/>
        <end position="23"/>
    </location>
</feature>
<dbReference type="AlphaFoldDB" id="A0AAD5L6F1"/>
<dbReference type="EMBL" id="WJBH02000006">
    <property type="protein sequence ID" value="KAI9557035.1"/>
    <property type="molecule type" value="Genomic_DNA"/>
</dbReference>
<evidence type="ECO:0000313" key="3">
    <source>
        <dbReference type="Proteomes" id="UP000820818"/>
    </source>
</evidence>
<feature type="compositionally biased region" description="Polar residues" evidence="1">
    <location>
        <begin position="8"/>
        <end position="17"/>
    </location>
</feature>
<keyword evidence="3" id="KW-1185">Reference proteome</keyword>
<evidence type="ECO:0000256" key="1">
    <source>
        <dbReference type="SAM" id="MobiDB-lite"/>
    </source>
</evidence>
<gene>
    <name evidence="2" type="ORF">GHT06_016832</name>
</gene>
<dbReference type="Proteomes" id="UP000820818">
    <property type="component" value="Linkage Group LG6"/>
</dbReference>
<proteinExistence type="predicted"/>
<sequence length="77" mass="8649">MQRCVKSISKTTKNNADPSPPIVLRNDHSSALKTSQVEGYLLSFFKVIPYHVWSSAYGLNIPTNTLPSSTQPTQYHR</sequence>